<reference evidence="4" key="1">
    <citation type="journal article" date="2024" name="Algal Res.">
        <title>Biochemical, toxicological and genomic investigation of a high-biomass producing Limnothrix strain isolated from Italian shallow drinking water reservoir.</title>
        <authorList>
            <person name="Simonazzi M."/>
            <person name="Shishido T.K."/>
            <person name="Delbaje E."/>
            <person name="Wahlsten M."/>
            <person name="Fewer D.P."/>
            <person name="Sivonen K."/>
            <person name="Pezzolesi L."/>
            <person name="Pistocchi R."/>
        </authorList>
    </citation>
    <scope>NUCLEOTIDE SEQUENCE [LARGE SCALE GENOMIC DNA]</scope>
    <source>
        <strain evidence="4">LRLZ20PSL1</strain>
    </source>
</reference>
<evidence type="ECO:0000256" key="1">
    <source>
        <dbReference type="SAM" id="MobiDB-lite"/>
    </source>
</evidence>
<evidence type="ECO:0000256" key="2">
    <source>
        <dbReference type="SAM" id="SignalP"/>
    </source>
</evidence>
<feature type="signal peptide" evidence="2">
    <location>
        <begin position="1"/>
        <end position="25"/>
    </location>
</feature>
<feature type="compositionally biased region" description="Low complexity" evidence="1">
    <location>
        <begin position="53"/>
        <end position="68"/>
    </location>
</feature>
<dbReference type="RefSeq" id="WP_393015605.1">
    <property type="nucleotide sequence ID" value="NZ_JAZAQF010000095.1"/>
</dbReference>
<dbReference type="EMBL" id="JAZAQF010000095">
    <property type="protein sequence ID" value="MFG3819621.1"/>
    <property type="molecule type" value="Genomic_DNA"/>
</dbReference>
<evidence type="ECO:0008006" key="5">
    <source>
        <dbReference type="Google" id="ProtNLM"/>
    </source>
</evidence>
<name>A0ABW7CEZ8_9CYAN</name>
<dbReference type="Proteomes" id="UP001604335">
    <property type="component" value="Unassembled WGS sequence"/>
</dbReference>
<evidence type="ECO:0000313" key="3">
    <source>
        <dbReference type="EMBL" id="MFG3819621.1"/>
    </source>
</evidence>
<feature type="chain" id="PRO_5046637793" description="Secreted protein" evidence="2">
    <location>
        <begin position="26"/>
        <end position="204"/>
    </location>
</feature>
<proteinExistence type="predicted"/>
<accession>A0ABW7CEZ8</accession>
<organism evidence="3 4">
    <name type="scientific">Limnothrix redekei LRLZ20PSL1</name>
    <dbReference type="NCBI Taxonomy" id="3112953"/>
    <lineage>
        <taxon>Bacteria</taxon>
        <taxon>Bacillati</taxon>
        <taxon>Cyanobacteriota</taxon>
        <taxon>Cyanophyceae</taxon>
        <taxon>Pseudanabaenales</taxon>
        <taxon>Pseudanabaenaceae</taxon>
        <taxon>Limnothrix</taxon>
    </lineage>
</organism>
<keyword evidence="4" id="KW-1185">Reference proteome</keyword>
<sequence>MVPRVQLSTLMVTALLLTVSFGKSAQGQDTDPLCYFTDAAGNRRDLSAWCGRPGNNPTAPSSAPASAPMGPPPAATSANGGGNVELLQCRVEAERRTEQAGPSQRLIVHLMGSVQNQTGRPVNNVTVRYVVKSESSILSRDGRSLNESLLGVGDRGMFDRKDKPIALEAVTSSNSRWQIEIEAIDWVEAGMARSRQLSPPTRCY</sequence>
<keyword evidence="2" id="KW-0732">Signal</keyword>
<gene>
    <name evidence="3" type="ORF">VPK24_18400</name>
</gene>
<feature type="region of interest" description="Disordered" evidence="1">
    <location>
        <begin position="48"/>
        <end position="81"/>
    </location>
</feature>
<comment type="caution">
    <text evidence="3">The sequence shown here is derived from an EMBL/GenBank/DDBJ whole genome shotgun (WGS) entry which is preliminary data.</text>
</comment>
<evidence type="ECO:0000313" key="4">
    <source>
        <dbReference type="Proteomes" id="UP001604335"/>
    </source>
</evidence>
<protein>
    <recommendedName>
        <fullName evidence="5">Secreted protein</fullName>
    </recommendedName>
</protein>